<reference evidence="5" key="1">
    <citation type="submission" date="2017-06" db="EMBL/GenBank/DDBJ databases">
        <authorList>
            <person name="Assis F.L."/>
            <person name="Abrahao J.S."/>
            <person name="Silva L."/>
            <person name="Khalil J.B."/>
            <person name="Rodrigues R."/>
            <person name="Silva L.S."/>
            <person name="Boratto P."/>
            <person name="Andrade M."/>
            <person name="Kroon E.G."/>
            <person name="Ribeiro B."/>
            <person name="Bergier I."/>
            <person name="Seligmann H."/>
            <person name="Ghigo E."/>
            <person name="Colson P."/>
            <person name="Levasseur A."/>
            <person name="Raoult D."/>
            <person name="Scola B.L."/>
        </authorList>
    </citation>
    <scope>NUCLEOTIDE SEQUENCE</scope>
    <source>
        <strain evidence="5">Deep ocean</strain>
    </source>
</reference>
<dbReference type="RefSeq" id="YP_010780462.1">
    <property type="nucleotide sequence ID" value="NC_075038.1"/>
</dbReference>
<dbReference type="SUPFAM" id="SSF144232">
    <property type="entry name" value="HIT/MYND zinc finger-like"/>
    <property type="match status" value="1"/>
</dbReference>
<evidence type="ECO:0000313" key="5">
    <source>
        <dbReference type="EMBL" id="QKU33854.1"/>
    </source>
</evidence>
<feature type="domain" description="MYND-type" evidence="4">
    <location>
        <begin position="330"/>
        <end position="368"/>
    </location>
</feature>
<dbReference type="PROSITE" id="PS50865">
    <property type="entry name" value="ZF_MYND_2"/>
    <property type="match status" value="1"/>
</dbReference>
<evidence type="ECO:0000256" key="1">
    <source>
        <dbReference type="ARBA" id="ARBA00022723"/>
    </source>
</evidence>
<dbReference type="GeneID" id="80517153"/>
<evidence type="ECO:0000256" key="2">
    <source>
        <dbReference type="ARBA" id="ARBA00022771"/>
    </source>
</evidence>
<dbReference type="EMBL" id="MF405918">
    <property type="protein sequence ID" value="QKU33854.1"/>
    <property type="molecule type" value="Genomic_DNA"/>
</dbReference>
<keyword evidence="3" id="KW-0862">Zinc</keyword>
<dbReference type="GO" id="GO:0008270">
    <property type="term" value="F:zinc ion binding"/>
    <property type="evidence" value="ECO:0007669"/>
    <property type="project" value="UniProtKB-KW"/>
</dbReference>
<evidence type="ECO:0000259" key="4">
    <source>
        <dbReference type="PROSITE" id="PS50865"/>
    </source>
</evidence>
<evidence type="ECO:0000256" key="3">
    <source>
        <dbReference type="ARBA" id="ARBA00022833"/>
    </source>
</evidence>
<proteinExistence type="predicted"/>
<keyword evidence="1" id="KW-0479">Metal-binding</keyword>
<sequence length="374" mass="44364">MITVAVIEKNNCTFDKMEEYASCLLYAEHTDEERKKIKENINNYIWSVIGPYVKFVDVDEGDFLGTVCDHLTSCFPGRKMDEEFFYHTEGSYSFPKKYIEFMHCQPLWKEYKDSQLENMNTLACLMSLKHNVIENTCVVFSNRYDLSAPHFTVMESITKEDILRIVRRRFYFSAILIKDDQFVKYYYQNPSYLISKIYGLTEKDNIQKLSHSLLKYNLAFYFQHDKTKYVNKIATRINGLYRLHGDVLMLHEMEENVFANLSIHEAKRLNVLAYGRLYDRELKKEEIHTVDTVEVDDKGKQVDKKVTPLWSRYIVVNSRMLQWQEKKNKCINCYAEMKTPIVCDKCYRVKLCSVNCQKEFSSYHSDECINPKSF</sequence>
<keyword evidence="2" id="KW-0863">Zinc-finger</keyword>
<dbReference type="InterPro" id="IPR002893">
    <property type="entry name" value="Znf_MYND"/>
</dbReference>
<dbReference type="KEGG" id="vg:80517153"/>
<reference evidence="5" key="2">
    <citation type="journal article" date="2018" name="Nat. Commun.">
        <title>Tailed giant Tupanvirus possesses the most complete translational apparatus of the known virosphere.</title>
        <authorList>
            <person name="Abrahao J."/>
            <person name="Silva L."/>
            <person name="Silva L.S."/>
            <person name="Khalil J.Y.B."/>
            <person name="Rodrigues R."/>
            <person name="Arantes T."/>
            <person name="Assis F."/>
            <person name="Boratto P."/>
            <person name="Andrade M."/>
            <person name="Kroon E.G."/>
            <person name="Ribeiro B."/>
            <person name="Bergier I."/>
            <person name="Seligmann H."/>
            <person name="Ghigo E."/>
            <person name="Colson P."/>
            <person name="Levasseur A."/>
            <person name="Kroemer G."/>
            <person name="Raoult D."/>
            <person name="La Scola B."/>
        </authorList>
    </citation>
    <scope>NUCLEOTIDE SEQUENCE [LARGE SCALE GENOMIC DNA]</scope>
    <source>
        <strain evidence="5">Deep ocean</strain>
    </source>
</reference>
<accession>A0A6N1NEB7</accession>
<name>A0A6N1NEB7_9VIRU</name>
<organism evidence="5">
    <name type="scientific">Tupanvirus deep ocean</name>
    <dbReference type="NCBI Taxonomy" id="2126984"/>
    <lineage>
        <taxon>Viruses</taxon>
        <taxon>Varidnaviria</taxon>
        <taxon>Bamfordvirae</taxon>
        <taxon>Nucleocytoviricota</taxon>
        <taxon>Megaviricetes</taxon>
        <taxon>Imitervirales</taxon>
        <taxon>Mimiviridae</taxon>
        <taxon>Megamimivirinae</taxon>
        <taxon>Tupanvirus</taxon>
        <taxon>Tupanvirus altamarinense</taxon>
    </lineage>
</organism>
<protein>
    <recommendedName>
        <fullName evidence="4">MYND-type domain-containing protein</fullName>
    </recommendedName>
</protein>